<gene>
    <name evidence="3" type="ORF">C8C77_1135</name>
</gene>
<dbReference type="AlphaFoldDB" id="A0A4R7Z246"/>
<reference evidence="3 4" key="1">
    <citation type="submission" date="2019-03" db="EMBL/GenBank/DDBJ databases">
        <title>Subsurface microbial communities from deep shales in Ohio and West Virginia, USA.</title>
        <authorList>
            <person name="Wrighton K."/>
        </authorList>
    </citation>
    <scope>NUCLEOTIDE SEQUENCE [LARGE SCALE GENOMIC DNA]</scope>
    <source>
        <strain evidence="3 4">MSL9.2</strain>
    </source>
</reference>
<dbReference type="EMBL" id="SODA01000013">
    <property type="protein sequence ID" value="TDW03037.1"/>
    <property type="molecule type" value="Genomic_DNA"/>
</dbReference>
<keyword evidence="2" id="KW-0418">Kinase</keyword>
<evidence type="ECO:0000313" key="4">
    <source>
        <dbReference type="Proteomes" id="UP000294697"/>
    </source>
</evidence>
<evidence type="ECO:0000256" key="1">
    <source>
        <dbReference type="ARBA" id="ARBA00022679"/>
    </source>
</evidence>
<comment type="caution">
    <text evidence="3">The sequence shown here is derived from an EMBL/GenBank/DDBJ whole genome shotgun (WGS) entry which is preliminary data.</text>
</comment>
<dbReference type="Proteomes" id="UP000294697">
    <property type="component" value="Unassembled WGS sequence"/>
</dbReference>
<accession>A0A4R7Z246</accession>
<evidence type="ECO:0000256" key="2">
    <source>
        <dbReference type="ARBA" id="ARBA00022777"/>
    </source>
</evidence>
<dbReference type="InterPro" id="IPR002139">
    <property type="entry name" value="Ribo/fructo_kinase"/>
</dbReference>
<dbReference type="PRINTS" id="PR00990">
    <property type="entry name" value="RIBOKINASE"/>
</dbReference>
<proteinExistence type="predicted"/>
<dbReference type="SUPFAM" id="SSF53613">
    <property type="entry name" value="Ribokinase-like"/>
    <property type="match status" value="1"/>
</dbReference>
<dbReference type="InterPro" id="IPR029056">
    <property type="entry name" value="Ribokinase-like"/>
</dbReference>
<organism evidence="3 4">
    <name type="scientific">Halanaerobium saccharolyticum</name>
    <dbReference type="NCBI Taxonomy" id="43595"/>
    <lineage>
        <taxon>Bacteria</taxon>
        <taxon>Bacillati</taxon>
        <taxon>Bacillota</taxon>
        <taxon>Clostridia</taxon>
        <taxon>Halanaerobiales</taxon>
        <taxon>Halanaerobiaceae</taxon>
        <taxon>Halanaerobium</taxon>
    </lineage>
</organism>
<dbReference type="Gene3D" id="3.40.1190.20">
    <property type="match status" value="1"/>
</dbReference>
<dbReference type="RefSeq" id="WP_243835889.1">
    <property type="nucleotide sequence ID" value="NZ_SODA01000013.1"/>
</dbReference>
<name>A0A4R7Z246_9FIRM</name>
<sequence length="50" mass="5418">MSKVLVIGSINMDLVVETERYPEAGETIIGGKFEQIHGGKGSIMSLILKK</sequence>
<protein>
    <recommendedName>
        <fullName evidence="5">Ribokinase</fullName>
    </recommendedName>
</protein>
<evidence type="ECO:0008006" key="5">
    <source>
        <dbReference type="Google" id="ProtNLM"/>
    </source>
</evidence>
<dbReference type="GO" id="GO:0016301">
    <property type="term" value="F:kinase activity"/>
    <property type="evidence" value="ECO:0007669"/>
    <property type="project" value="UniProtKB-KW"/>
</dbReference>
<evidence type="ECO:0000313" key="3">
    <source>
        <dbReference type="EMBL" id="TDW03037.1"/>
    </source>
</evidence>
<keyword evidence="1" id="KW-0808">Transferase</keyword>